<gene>
    <name evidence="1" type="ORF">ICL16_17510</name>
</gene>
<dbReference type="AlphaFoldDB" id="A0A8J7C635"/>
<protein>
    <submittedName>
        <fullName evidence="1">Uncharacterized protein</fullName>
    </submittedName>
</protein>
<comment type="caution">
    <text evidence="1">The sequence shown here is derived from an EMBL/GenBank/DDBJ whole genome shotgun (WGS) entry which is preliminary data.</text>
</comment>
<evidence type="ECO:0000313" key="2">
    <source>
        <dbReference type="Proteomes" id="UP000629098"/>
    </source>
</evidence>
<dbReference type="EMBL" id="JACXAE010000060">
    <property type="protein sequence ID" value="MBD2773819.1"/>
    <property type="molecule type" value="Genomic_DNA"/>
</dbReference>
<dbReference type="RefSeq" id="WP_190830051.1">
    <property type="nucleotide sequence ID" value="NZ_CAWPPI010000060.1"/>
</dbReference>
<organism evidence="1 2">
    <name type="scientific">Iningainema tapete BLCC-T55</name>
    <dbReference type="NCBI Taxonomy" id="2748662"/>
    <lineage>
        <taxon>Bacteria</taxon>
        <taxon>Bacillati</taxon>
        <taxon>Cyanobacteriota</taxon>
        <taxon>Cyanophyceae</taxon>
        <taxon>Nostocales</taxon>
        <taxon>Scytonemataceae</taxon>
        <taxon>Iningainema tapete</taxon>
    </lineage>
</organism>
<accession>A0A8J7C635</accession>
<dbReference type="Proteomes" id="UP000629098">
    <property type="component" value="Unassembled WGS sequence"/>
</dbReference>
<proteinExistence type="predicted"/>
<evidence type="ECO:0000313" key="1">
    <source>
        <dbReference type="EMBL" id="MBD2773819.1"/>
    </source>
</evidence>
<sequence>MEIKENFLDERDTDDHLNFGSYKLSPITEAEKAKAEKIIANGWNIAKNSPHCSPEEIWADFDEIRARIAAESDRKSA</sequence>
<keyword evidence="2" id="KW-1185">Reference proteome</keyword>
<reference evidence="1" key="1">
    <citation type="submission" date="2020-09" db="EMBL/GenBank/DDBJ databases">
        <title>Iningainema tapete sp. nov. (Scytonemataceae, Cyanobacteria) from greenhouses in central Florida (USA) produces two types of nodularin with biosynthetic potential for microcystin-LR and anabaenopeptins.</title>
        <authorList>
            <person name="Berthold D.E."/>
            <person name="Lefler F.W."/>
            <person name="Huang I.-S."/>
            <person name="Abdulla H."/>
            <person name="Zimba P.V."/>
            <person name="Laughinghouse H.D. IV."/>
        </authorList>
    </citation>
    <scope>NUCLEOTIDE SEQUENCE</scope>
    <source>
        <strain evidence="1">BLCCT55</strain>
    </source>
</reference>
<name>A0A8J7C635_9CYAN</name>